<reference evidence="1 2" key="1">
    <citation type="submission" date="2022-04" db="EMBL/GenBank/DDBJ databases">
        <title>Positive selection, recombination, and allopatry shape intraspecific diversity of widespread and dominant cyanobacteria.</title>
        <authorList>
            <person name="Wei J."/>
            <person name="Shu W."/>
            <person name="Hu C."/>
        </authorList>
    </citation>
    <scope>NUCLEOTIDE SEQUENCE [LARGE SCALE GENOMIC DNA]</scope>
    <source>
        <strain evidence="1 2">AS-A4</strain>
    </source>
</reference>
<protein>
    <submittedName>
        <fullName evidence="1">Uncharacterized protein</fullName>
    </submittedName>
</protein>
<organism evidence="1 2">
    <name type="scientific">Stenomitos frigidus AS-A4</name>
    <dbReference type="NCBI Taxonomy" id="2933935"/>
    <lineage>
        <taxon>Bacteria</taxon>
        <taxon>Bacillati</taxon>
        <taxon>Cyanobacteriota</taxon>
        <taxon>Cyanophyceae</taxon>
        <taxon>Leptolyngbyales</taxon>
        <taxon>Leptolyngbyaceae</taxon>
        <taxon>Stenomitos</taxon>
    </lineage>
</organism>
<gene>
    <name evidence="1" type="ORF">NDI38_24995</name>
</gene>
<dbReference type="RefSeq" id="WP_190454546.1">
    <property type="nucleotide sequence ID" value="NZ_JAMPLM010000040.1"/>
</dbReference>
<accession>A0ABV0KR32</accession>
<name>A0ABV0KR32_9CYAN</name>
<evidence type="ECO:0000313" key="1">
    <source>
        <dbReference type="EMBL" id="MEP1061660.1"/>
    </source>
</evidence>
<evidence type="ECO:0000313" key="2">
    <source>
        <dbReference type="Proteomes" id="UP001476950"/>
    </source>
</evidence>
<dbReference type="EMBL" id="JAMPLM010000040">
    <property type="protein sequence ID" value="MEP1061660.1"/>
    <property type="molecule type" value="Genomic_DNA"/>
</dbReference>
<comment type="caution">
    <text evidence="1">The sequence shown here is derived from an EMBL/GenBank/DDBJ whole genome shotgun (WGS) entry which is preliminary data.</text>
</comment>
<keyword evidence="2" id="KW-1185">Reference proteome</keyword>
<sequence length="67" mass="7267">MLSSRTEFLGAYSYYETAAGSIKRQGVQCLSEPVIFGRIGRAGLLFVVNGSSTNRARNASFSLEPFS</sequence>
<proteinExistence type="predicted"/>
<dbReference type="Proteomes" id="UP001476950">
    <property type="component" value="Unassembled WGS sequence"/>
</dbReference>